<evidence type="ECO:0000313" key="4">
    <source>
        <dbReference type="Proteomes" id="UP000321363"/>
    </source>
</evidence>
<dbReference type="InterPro" id="IPR013538">
    <property type="entry name" value="ASHA1/2-like_C"/>
</dbReference>
<evidence type="ECO:0000313" key="3">
    <source>
        <dbReference type="EMBL" id="TXC91821.1"/>
    </source>
</evidence>
<sequence>MEEIVVYRYDEYIDAPIDIVFSYVNDDDKIKQWNTMFIENIYESAEDQHMYKTGVSFKTVQKLEKKTITVETQIVEYEAPYKIIMHSTSKEGVSISKYLLTREYSGTRLVVEASLIPSNIFYKIMTKIFGRFSKFIYEEQYNNLKEYVENEVQVS</sequence>
<accession>A0A5C6W349</accession>
<comment type="similarity">
    <text evidence="1">Belongs to the AHA1 family.</text>
</comment>
<dbReference type="Pfam" id="PF08327">
    <property type="entry name" value="AHSA1"/>
    <property type="match status" value="1"/>
</dbReference>
<dbReference type="Gene3D" id="3.30.530.20">
    <property type="match status" value="1"/>
</dbReference>
<evidence type="ECO:0000256" key="1">
    <source>
        <dbReference type="ARBA" id="ARBA00006817"/>
    </source>
</evidence>
<protein>
    <submittedName>
        <fullName evidence="3">SRPBCC family protein</fullName>
    </submittedName>
</protein>
<gene>
    <name evidence="3" type="ORF">FS935_05400</name>
</gene>
<evidence type="ECO:0000259" key="2">
    <source>
        <dbReference type="Pfam" id="PF08327"/>
    </source>
</evidence>
<dbReference type="Proteomes" id="UP000321363">
    <property type="component" value="Unassembled WGS sequence"/>
</dbReference>
<dbReference type="CDD" id="cd07812">
    <property type="entry name" value="SRPBCC"/>
    <property type="match status" value="1"/>
</dbReference>
<dbReference type="OrthoDB" id="2389233at2"/>
<organism evidence="3 4">
    <name type="scientific">Metabacillus litoralis</name>
    <dbReference type="NCBI Taxonomy" id="152268"/>
    <lineage>
        <taxon>Bacteria</taxon>
        <taxon>Bacillati</taxon>
        <taxon>Bacillota</taxon>
        <taxon>Bacilli</taxon>
        <taxon>Bacillales</taxon>
        <taxon>Bacillaceae</taxon>
        <taxon>Metabacillus</taxon>
    </lineage>
</organism>
<dbReference type="RefSeq" id="WP_146946567.1">
    <property type="nucleotide sequence ID" value="NZ_VOQF01000003.1"/>
</dbReference>
<dbReference type="EMBL" id="VOQF01000003">
    <property type="protein sequence ID" value="TXC91821.1"/>
    <property type="molecule type" value="Genomic_DNA"/>
</dbReference>
<keyword evidence="4" id="KW-1185">Reference proteome</keyword>
<dbReference type="AlphaFoldDB" id="A0A5C6W349"/>
<dbReference type="SUPFAM" id="SSF55961">
    <property type="entry name" value="Bet v1-like"/>
    <property type="match status" value="1"/>
</dbReference>
<comment type="caution">
    <text evidence="3">The sequence shown here is derived from an EMBL/GenBank/DDBJ whole genome shotgun (WGS) entry which is preliminary data.</text>
</comment>
<name>A0A5C6W349_9BACI</name>
<dbReference type="InterPro" id="IPR023393">
    <property type="entry name" value="START-like_dom_sf"/>
</dbReference>
<proteinExistence type="inferred from homology"/>
<feature type="domain" description="Activator of Hsp90 ATPase homologue 1/2-like C-terminal" evidence="2">
    <location>
        <begin position="14"/>
        <end position="148"/>
    </location>
</feature>
<reference evidence="3 4" key="1">
    <citation type="journal article" date="2005" name="Int. J. Syst. Evol. Microbiol.">
        <title>Bacillus litoralis sp. nov., isolated from a tidal flat of the Yellow Sea in Korea.</title>
        <authorList>
            <person name="Yoon J.H."/>
            <person name="Oh T.K."/>
        </authorList>
    </citation>
    <scope>NUCLEOTIDE SEQUENCE [LARGE SCALE GENOMIC DNA]</scope>
    <source>
        <strain evidence="3 4">SW-211</strain>
    </source>
</reference>